<protein>
    <recommendedName>
        <fullName evidence="9">Zn(2)-C6 fungal-type domain-containing protein</fullName>
    </recommendedName>
</protein>
<evidence type="ECO:0000256" key="7">
    <source>
        <dbReference type="ARBA" id="ARBA00023242"/>
    </source>
</evidence>
<dbReference type="GO" id="GO:0008270">
    <property type="term" value="F:zinc ion binding"/>
    <property type="evidence" value="ECO:0007669"/>
    <property type="project" value="InterPro"/>
</dbReference>
<organism evidence="10 11">
    <name type="scientific">Candida parapsilosis</name>
    <name type="common">Yeast</name>
    <dbReference type="NCBI Taxonomy" id="5480"/>
    <lineage>
        <taxon>Eukaryota</taxon>
        <taxon>Fungi</taxon>
        <taxon>Dikarya</taxon>
        <taxon>Ascomycota</taxon>
        <taxon>Saccharomycotina</taxon>
        <taxon>Pichiomycetes</taxon>
        <taxon>Debaryomycetaceae</taxon>
        <taxon>Candida/Lodderomyces clade</taxon>
        <taxon>Candida</taxon>
    </lineage>
</organism>
<dbReference type="InterPro" id="IPR036864">
    <property type="entry name" value="Zn2-C6_fun-type_DNA-bd_sf"/>
</dbReference>
<dbReference type="SMART" id="SM00066">
    <property type="entry name" value="GAL4"/>
    <property type="match status" value="1"/>
</dbReference>
<feature type="region of interest" description="Disordered" evidence="8">
    <location>
        <begin position="20"/>
        <end position="49"/>
    </location>
</feature>
<comment type="subcellular location">
    <subcellularLocation>
        <location evidence="1">Nucleus</location>
    </subcellularLocation>
</comment>
<accession>A0A8X7TCZ8</accession>
<dbReference type="PANTHER" id="PTHR31845:SF34">
    <property type="entry name" value="TRANSCRIPTIONAL ACTIVATOR OF PROTEASES PRTT"/>
    <property type="match status" value="1"/>
</dbReference>
<evidence type="ECO:0000256" key="1">
    <source>
        <dbReference type="ARBA" id="ARBA00004123"/>
    </source>
</evidence>
<evidence type="ECO:0000256" key="3">
    <source>
        <dbReference type="ARBA" id="ARBA00022833"/>
    </source>
</evidence>
<evidence type="ECO:0000256" key="8">
    <source>
        <dbReference type="SAM" id="MobiDB-lite"/>
    </source>
</evidence>
<dbReference type="PANTHER" id="PTHR31845">
    <property type="entry name" value="FINGER DOMAIN PROTEIN, PUTATIVE-RELATED"/>
    <property type="match status" value="1"/>
</dbReference>
<keyword evidence="5" id="KW-0238">DNA-binding</keyword>
<evidence type="ECO:0000313" key="11">
    <source>
        <dbReference type="Proteomes" id="UP000590412"/>
    </source>
</evidence>
<dbReference type="GO" id="GO:0000976">
    <property type="term" value="F:transcription cis-regulatory region binding"/>
    <property type="evidence" value="ECO:0007669"/>
    <property type="project" value="TreeGrafter"/>
</dbReference>
<evidence type="ECO:0000256" key="4">
    <source>
        <dbReference type="ARBA" id="ARBA00023015"/>
    </source>
</evidence>
<dbReference type="InterPro" id="IPR051089">
    <property type="entry name" value="prtT"/>
</dbReference>
<dbReference type="AlphaFoldDB" id="A0A8X7TCZ8"/>
<comment type="caution">
    <text evidence="10">The sequence shown here is derived from an EMBL/GenBank/DDBJ whole genome shotgun (WGS) entry which is preliminary data.</text>
</comment>
<feature type="domain" description="Zn(2)-C6 fungal-type" evidence="9">
    <location>
        <begin position="58"/>
        <end position="91"/>
    </location>
</feature>
<evidence type="ECO:0000256" key="6">
    <source>
        <dbReference type="ARBA" id="ARBA00023163"/>
    </source>
</evidence>
<dbReference type="GO" id="GO:0005634">
    <property type="term" value="C:nucleus"/>
    <property type="evidence" value="ECO:0007669"/>
    <property type="project" value="UniProtKB-SubCell"/>
</dbReference>
<dbReference type="PROSITE" id="PS00463">
    <property type="entry name" value="ZN2_CY6_FUNGAL_1"/>
    <property type="match status" value="1"/>
</dbReference>
<keyword evidence="4" id="KW-0805">Transcription regulation</keyword>
<evidence type="ECO:0000256" key="2">
    <source>
        <dbReference type="ARBA" id="ARBA00022723"/>
    </source>
</evidence>
<keyword evidence="7" id="KW-0539">Nucleus</keyword>
<dbReference type="PROSITE" id="PS50048">
    <property type="entry name" value="ZN2_CY6_FUNGAL_2"/>
    <property type="match status" value="1"/>
</dbReference>
<dbReference type="EMBL" id="JABWAB010000001">
    <property type="protein sequence ID" value="KAF6058907.1"/>
    <property type="molecule type" value="Genomic_DNA"/>
</dbReference>
<name>A0A8X7TCZ8_CANPA</name>
<keyword evidence="6" id="KW-0804">Transcription</keyword>
<dbReference type="CDD" id="cd00067">
    <property type="entry name" value="GAL4"/>
    <property type="match status" value="1"/>
</dbReference>
<keyword evidence="3" id="KW-0862">Zinc</keyword>
<dbReference type="SUPFAM" id="SSF57701">
    <property type="entry name" value="Zn2/Cys6 DNA-binding domain"/>
    <property type="match status" value="1"/>
</dbReference>
<evidence type="ECO:0000256" key="5">
    <source>
        <dbReference type="ARBA" id="ARBA00023125"/>
    </source>
</evidence>
<dbReference type="Proteomes" id="UP000590412">
    <property type="component" value="Unassembled WGS sequence"/>
</dbReference>
<gene>
    <name evidence="10" type="ORF">FOB60_000489</name>
</gene>
<dbReference type="Gene3D" id="4.10.240.10">
    <property type="entry name" value="Zn(2)-C6 fungal-type DNA-binding domain"/>
    <property type="match status" value="1"/>
</dbReference>
<evidence type="ECO:0000313" key="10">
    <source>
        <dbReference type="EMBL" id="KAF6058907.1"/>
    </source>
</evidence>
<sequence length="672" mass="76576">MSQPSEEFASVSPVQSEIVVDTELTQSKKRRVTKSPDTASSSAHETRKLAQASRTLRACELCRKQKTRCFRSPEYPTSCLRCRFLSKTCSFKLEEQESSETPHPVTNNDNDSKLDLILGKVNELLHIVKNSHVGNNAPGGEEQLINNDARLLLETASSMQNPHHHVNSNTLLNVEILEQSIPEFQSATQSLVISPFSIIKNQMRNEHCPTPIQNLYQTGNNSTITRPSNIIELGIMTEEEVVNVVGNFRRNYGRWVSFPNTLSTEQLVKDLQSKSPLLLTTCCCISYRYSANTDRDNQQRIIQLVKVLIKELNHNFTRFTSFTNNDYGLVEFFQSLAVLSLYAVSISSVVTGIDHGDPELVGFNLDPWQLSSIGITTFLTKSTFQLFKTKRNTTDDGYETLTILRIYNHLCLVHLINCIFSGRICILDDARIRYCTSALTLFNATNFDGRMVAEINILHITYKYLQRNDDVNTPQSLYDFHFNDVIKEVQNWFQNWDYLIQQPALQFAEFNYHFCSILIHLAYSFEKLQSAGNGGGEGDLNVFLQQNILDPILKQCQQQNLLAMYQHTRAVLDHVKQITSESYFAYLSDQIHFCFYFSGVLLSRIIHVAMTSNLSHIEEFKDINTKRGLTRQLQPIVNLTKKIDGFLSTSDPIILAKYNAGLRHCIDEVLNT</sequence>
<dbReference type="OrthoDB" id="2595934at2759"/>
<dbReference type="InterPro" id="IPR001138">
    <property type="entry name" value="Zn2Cys6_DnaBD"/>
</dbReference>
<proteinExistence type="predicted"/>
<dbReference type="GO" id="GO:0000981">
    <property type="term" value="F:DNA-binding transcription factor activity, RNA polymerase II-specific"/>
    <property type="evidence" value="ECO:0007669"/>
    <property type="project" value="InterPro"/>
</dbReference>
<reference evidence="10" key="1">
    <citation type="submission" date="2020-03" db="EMBL/GenBank/DDBJ databases">
        <title>FDA dAtabase for Regulatory Grade micrObial Sequences (FDA-ARGOS): Supporting development and validation of Infectious Disease Dx tests.</title>
        <authorList>
            <person name="Campos J."/>
            <person name="Goldberg B."/>
            <person name="Tallon L."/>
            <person name="Sadzewicz L."/>
            <person name="Vavikolanu K."/>
            <person name="Mehta A."/>
            <person name="Aluvathingal J."/>
            <person name="Nadendla S."/>
            <person name="Nandy P."/>
            <person name="Geyer C."/>
            <person name="Yan Y."/>
            <person name="Sichtig H."/>
        </authorList>
    </citation>
    <scope>NUCLEOTIDE SEQUENCE [LARGE SCALE GENOMIC DNA]</scope>
    <source>
        <strain evidence="10">FDAARGOS_652</strain>
    </source>
</reference>
<keyword evidence="2" id="KW-0479">Metal-binding</keyword>
<evidence type="ECO:0000259" key="9">
    <source>
        <dbReference type="PROSITE" id="PS50048"/>
    </source>
</evidence>